<sequence>MKNKKIAFAVVISVVVVALSGVACGKKEAPKAENSSRRDGAAVSGGGDEDLLLVGGDPDAELGSTKGPDAKQKPAETLVGDVSNSPVSDSVDEVRTMTISEAVVIDAGDRDAFYNDAEYKNVVPTDAASFPGDIDETKLSEIPAKYDSRNVDGKSFVTGVRDQGYSYLCWAFASAGAMETDILKHYPEYRSSELDLSEKHIAYYNVHKAVGSYGGNIDEDYRELVNSENEDGAWVVDNDTGYIAMGGVTNYCISLLTSWKGPVFDKGTDSFKSIYGSKYIFNDNTDKPSEAYASEFHVQDVDQVRGSYDNNALIKQMVMEHAGATIGVNSDEGFWNKNHGNLYSHFGGELPPTANHEVLIIGWDDDYSASNFSAKPEGDGAWLCKNSWGDKTGSDGFFYLSYYDETAAVSNAAAYSVKAKNDERYYDNNYQVGGFITNEISALEDTKNTVTAYTDSSNPYGVLYTSIGDEELDAIGLMSLDAYRQYEVSIFLNPVEGDGELSLKDLGKPVLTQKISSVSGGFHTYDLDEKIDLKAGDNFFILIKPHTPGKLAFETAGDVTYEKNYDEWNNLTGNIHNSNAASGKSYYISDDGKALNCQKDKDFFIKAYTKNR</sequence>
<dbReference type="Pfam" id="PF00112">
    <property type="entry name" value="Peptidase_C1"/>
    <property type="match status" value="1"/>
</dbReference>
<evidence type="ECO:0000313" key="5">
    <source>
        <dbReference type="EMBL" id="SCX74887.1"/>
    </source>
</evidence>
<name>A0A1G5AAI7_9FIRM</name>
<dbReference type="PROSITE" id="PS00639">
    <property type="entry name" value="THIOL_PROTEASE_HIS"/>
    <property type="match status" value="1"/>
</dbReference>
<keyword evidence="3" id="KW-0732">Signal</keyword>
<dbReference type="RefSeq" id="WP_074460918.1">
    <property type="nucleotide sequence ID" value="NZ_FMUR01000003.1"/>
</dbReference>
<accession>A0A1G5AAI7</accession>
<dbReference type="InterPro" id="IPR040528">
    <property type="entry name" value="Lectin-like"/>
</dbReference>
<keyword evidence="5" id="KW-0378">Hydrolase</keyword>
<evidence type="ECO:0000256" key="2">
    <source>
        <dbReference type="SAM" id="MobiDB-lite"/>
    </source>
</evidence>
<dbReference type="InterPro" id="IPR038765">
    <property type="entry name" value="Papain-like_cys_pep_sf"/>
</dbReference>
<protein>
    <submittedName>
        <fullName evidence="5">Papain family cysteine protease</fullName>
    </submittedName>
</protein>
<dbReference type="AlphaFoldDB" id="A0A1G5AAI7"/>
<reference evidence="6" key="1">
    <citation type="submission" date="2016-10" db="EMBL/GenBank/DDBJ databases">
        <authorList>
            <person name="Varghese N."/>
            <person name="Submissions S."/>
        </authorList>
    </citation>
    <scope>NUCLEOTIDE SEQUENCE [LARGE SCALE GENOMIC DNA]</scope>
    <source>
        <strain evidence="6">XBD2006</strain>
    </source>
</reference>
<feature type="compositionally biased region" description="Low complexity" evidence="2">
    <location>
        <begin position="79"/>
        <end position="89"/>
    </location>
</feature>
<dbReference type="Pfam" id="PF18560">
    <property type="entry name" value="Lectin_like"/>
    <property type="match status" value="1"/>
</dbReference>
<evidence type="ECO:0000259" key="4">
    <source>
        <dbReference type="SMART" id="SM00645"/>
    </source>
</evidence>
<evidence type="ECO:0000313" key="6">
    <source>
        <dbReference type="Proteomes" id="UP000183047"/>
    </source>
</evidence>
<feature type="domain" description="Peptidase C1A papain C-terminal" evidence="4">
    <location>
        <begin position="142"/>
        <end position="417"/>
    </location>
</feature>
<dbReference type="SUPFAM" id="SSF54001">
    <property type="entry name" value="Cysteine proteinases"/>
    <property type="match status" value="1"/>
</dbReference>
<dbReference type="CDD" id="cd02619">
    <property type="entry name" value="Peptidase_C1"/>
    <property type="match status" value="1"/>
</dbReference>
<dbReference type="PROSITE" id="PS51257">
    <property type="entry name" value="PROKAR_LIPOPROTEIN"/>
    <property type="match status" value="1"/>
</dbReference>
<feature type="chain" id="PRO_5039076647" evidence="3">
    <location>
        <begin position="24"/>
        <end position="612"/>
    </location>
</feature>
<dbReference type="PANTHER" id="PTHR12411">
    <property type="entry name" value="CYSTEINE PROTEASE FAMILY C1-RELATED"/>
    <property type="match status" value="1"/>
</dbReference>
<feature type="region of interest" description="Disordered" evidence="2">
    <location>
        <begin position="27"/>
        <end position="89"/>
    </location>
</feature>
<dbReference type="Proteomes" id="UP000183047">
    <property type="component" value="Unassembled WGS sequence"/>
</dbReference>
<dbReference type="InterPro" id="IPR013128">
    <property type="entry name" value="Peptidase_C1A"/>
</dbReference>
<comment type="similarity">
    <text evidence="1">Belongs to the peptidase C1 family.</text>
</comment>
<dbReference type="GO" id="GO:0006508">
    <property type="term" value="P:proteolysis"/>
    <property type="evidence" value="ECO:0007669"/>
    <property type="project" value="UniProtKB-KW"/>
</dbReference>
<keyword evidence="5" id="KW-0645">Protease</keyword>
<dbReference type="EMBL" id="FMUR01000003">
    <property type="protein sequence ID" value="SCX74887.1"/>
    <property type="molecule type" value="Genomic_DNA"/>
</dbReference>
<feature type="signal peptide" evidence="3">
    <location>
        <begin position="1"/>
        <end position="23"/>
    </location>
</feature>
<dbReference type="GO" id="GO:0008234">
    <property type="term" value="F:cysteine-type peptidase activity"/>
    <property type="evidence" value="ECO:0007669"/>
    <property type="project" value="InterPro"/>
</dbReference>
<gene>
    <name evidence="5" type="ORF">SAMN02910451_00026</name>
</gene>
<evidence type="ECO:0000256" key="3">
    <source>
        <dbReference type="SAM" id="SignalP"/>
    </source>
</evidence>
<organism evidence="5 6">
    <name type="scientific">Butyrivibrio hungatei</name>
    <dbReference type="NCBI Taxonomy" id="185008"/>
    <lineage>
        <taxon>Bacteria</taxon>
        <taxon>Bacillati</taxon>
        <taxon>Bacillota</taxon>
        <taxon>Clostridia</taxon>
        <taxon>Lachnospirales</taxon>
        <taxon>Lachnospiraceae</taxon>
        <taxon>Butyrivibrio</taxon>
    </lineage>
</organism>
<keyword evidence="6" id="KW-1185">Reference proteome</keyword>
<dbReference type="SMART" id="SM00645">
    <property type="entry name" value="Pept_C1"/>
    <property type="match status" value="1"/>
</dbReference>
<dbReference type="InterPro" id="IPR000668">
    <property type="entry name" value="Peptidase_C1A_C"/>
</dbReference>
<feature type="compositionally biased region" description="Basic and acidic residues" evidence="2">
    <location>
        <begin position="27"/>
        <end position="40"/>
    </location>
</feature>
<dbReference type="InterPro" id="IPR025660">
    <property type="entry name" value="Pept_his_AS"/>
</dbReference>
<dbReference type="Gene3D" id="3.90.70.10">
    <property type="entry name" value="Cysteine proteinases"/>
    <property type="match status" value="1"/>
</dbReference>
<dbReference type="OrthoDB" id="3648721at2"/>
<proteinExistence type="inferred from homology"/>
<evidence type="ECO:0000256" key="1">
    <source>
        <dbReference type="ARBA" id="ARBA00008455"/>
    </source>
</evidence>